<name>A0ABQ8TJA6_PERAM</name>
<dbReference type="EMBL" id="JAJSOF020000009">
    <property type="protein sequence ID" value="KAJ4445925.1"/>
    <property type="molecule type" value="Genomic_DNA"/>
</dbReference>
<evidence type="ECO:0000256" key="2">
    <source>
        <dbReference type="ARBA" id="ARBA00010663"/>
    </source>
</evidence>
<keyword evidence="4 8" id="KW-0812">Transmembrane</keyword>
<comment type="subcellular location">
    <subcellularLocation>
        <location evidence="1">Cell membrane</location>
        <topology evidence="1">Multi-pass membrane protein</topology>
    </subcellularLocation>
</comment>
<comment type="similarity">
    <text evidence="2">Belongs to the G-protein coupled receptor 1 family.</text>
</comment>
<evidence type="ECO:0000256" key="7">
    <source>
        <dbReference type="ARBA" id="ARBA00023170"/>
    </source>
</evidence>
<dbReference type="InterPro" id="IPR017452">
    <property type="entry name" value="GPCR_Rhodpsn_7TM"/>
</dbReference>
<evidence type="ECO:0000256" key="1">
    <source>
        <dbReference type="ARBA" id="ARBA00004651"/>
    </source>
</evidence>
<dbReference type="PANTHER" id="PTHR24241">
    <property type="entry name" value="NEUROPEPTIDE RECEPTOR-RELATED G-PROTEIN COUPLED RECEPTOR"/>
    <property type="match status" value="1"/>
</dbReference>
<feature type="domain" description="G-protein coupled receptors family 1 profile" evidence="9">
    <location>
        <begin position="1"/>
        <end position="92"/>
    </location>
</feature>
<dbReference type="InterPro" id="IPR000276">
    <property type="entry name" value="GPCR_Rhodpsn"/>
</dbReference>
<evidence type="ECO:0000259" key="9">
    <source>
        <dbReference type="PROSITE" id="PS50262"/>
    </source>
</evidence>
<feature type="transmembrane region" description="Helical" evidence="8">
    <location>
        <begin position="75"/>
        <end position="95"/>
    </location>
</feature>
<evidence type="ECO:0000256" key="6">
    <source>
        <dbReference type="ARBA" id="ARBA00023136"/>
    </source>
</evidence>
<organism evidence="10 11">
    <name type="scientific">Periplaneta americana</name>
    <name type="common">American cockroach</name>
    <name type="synonym">Blatta americana</name>
    <dbReference type="NCBI Taxonomy" id="6978"/>
    <lineage>
        <taxon>Eukaryota</taxon>
        <taxon>Metazoa</taxon>
        <taxon>Ecdysozoa</taxon>
        <taxon>Arthropoda</taxon>
        <taxon>Hexapoda</taxon>
        <taxon>Insecta</taxon>
        <taxon>Pterygota</taxon>
        <taxon>Neoptera</taxon>
        <taxon>Polyneoptera</taxon>
        <taxon>Dictyoptera</taxon>
        <taxon>Blattodea</taxon>
        <taxon>Blattoidea</taxon>
        <taxon>Blattidae</taxon>
        <taxon>Blattinae</taxon>
        <taxon>Periplaneta</taxon>
    </lineage>
</organism>
<dbReference type="PRINTS" id="PR00237">
    <property type="entry name" value="GPCRRHODOPSN"/>
</dbReference>
<dbReference type="PROSITE" id="PS50262">
    <property type="entry name" value="G_PROTEIN_RECEP_F1_2"/>
    <property type="match status" value="1"/>
</dbReference>
<evidence type="ECO:0000256" key="3">
    <source>
        <dbReference type="ARBA" id="ARBA00022475"/>
    </source>
</evidence>
<keyword evidence="5 8" id="KW-1133">Transmembrane helix</keyword>
<proteinExistence type="inferred from homology"/>
<feature type="transmembrane region" description="Helical" evidence="8">
    <location>
        <begin position="36"/>
        <end position="63"/>
    </location>
</feature>
<dbReference type="Pfam" id="PF00001">
    <property type="entry name" value="7tm_1"/>
    <property type="match status" value="1"/>
</dbReference>
<gene>
    <name evidence="10" type="ORF">ANN_12611</name>
</gene>
<evidence type="ECO:0000256" key="8">
    <source>
        <dbReference type="SAM" id="Phobius"/>
    </source>
</evidence>
<dbReference type="SUPFAM" id="SSF81321">
    <property type="entry name" value="Family A G protein-coupled receptor-like"/>
    <property type="match status" value="1"/>
</dbReference>
<sequence length="205" mass="23390">MESEKMFKAEVEAGGKYVASEVNRRRIIHRAKMKSLRISVVIVVAFIVCWTPYYIMMIIFMFLNPDEHLGEDLRSGIFFFGMSNSLINPLIYGAFHLRKKKKSKQNDSVYHYREGSMAGRSIATNMSVMENRGGSTRVVMNRGSTRASVSLRPRDLNDEETTVVLLDQVTQDGHQRNRNSRRLANKFLQHYKGVLGGGTTVQTHI</sequence>
<dbReference type="Gene3D" id="1.20.1070.10">
    <property type="entry name" value="Rhodopsin 7-helix transmembrane proteins"/>
    <property type="match status" value="1"/>
</dbReference>
<evidence type="ECO:0000256" key="4">
    <source>
        <dbReference type="ARBA" id="ARBA00022692"/>
    </source>
</evidence>
<keyword evidence="11" id="KW-1185">Reference proteome</keyword>
<evidence type="ECO:0000313" key="11">
    <source>
        <dbReference type="Proteomes" id="UP001148838"/>
    </source>
</evidence>
<dbReference type="PANTHER" id="PTHR24241:SF59">
    <property type="entry name" value="ADIPOKINETIC HORMONE RECEPTOR, ISOFORM C"/>
    <property type="match status" value="1"/>
</dbReference>
<keyword evidence="6 8" id="KW-0472">Membrane</keyword>
<reference evidence="10 11" key="1">
    <citation type="journal article" date="2022" name="Allergy">
        <title>Genome assembly and annotation of Periplaneta americana reveal a comprehensive cockroach allergen profile.</title>
        <authorList>
            <person name="Wang L."/>
            <person name="Xiong Q."/>
            <person name="Saelim N."/>
            <person name="Wang L."/>
            <person name="Nong W."/>
            <person name="Wan A.T."/>
            <person name="Shi M."/>
            <person name="Liu X."/>
            <person name="Cao Q."/>
            <person name="Hui J.H.L."/>
            <person name="Sookrung N."/>
            <person name="Leung T.F."/>
            <person name="Tungtrongchitr A."/>
            <person name="Tsui S.K.W."/>
        </authorList>
    </citation>
    <scope>NUCLEOTIDE SEQUENCE [LARGE SCALE GENOMIC DNA]</scope>
    <source>
        <strain evidence="10">PWHHKU_190912</strain>
    </source>
</reference>
<keyword evidence="7" id="KW-0675">Receptor</keyword>
<protein>
    <recommendedName>
        <fullName evidence="9">G-protein coupled receptors family 1 profile domain-containing protein</fullName>
    </recommendedName>
</protein>
<evidence type="ECO:0000256" key="5">
    <source>
        <dbReference type="ARBA" id="ARBA00022989"/>
    </source>
</evidence>
<accession>A0ABQ8TJA6</accession>
<keyword evidence="3" id="KW-1003">Cell membrane</keyword>
<dbReference type="Proteomes" id="UP001148838">
    <property type="component" value="Unassembled WGS sequence"/>
</dbReference>
<comment type="caution">
    <text evidence="10">The sequence shown here is derived from an EMBL/GenBank/DDBJ whole genome shotgun (WGS) entry which is preliminary data.</text>
</comment>
<evidence type="ECO:0000313" key="10">
    <source>
        <dbReference type="EMBL" id="KAJ4445925.1"/>
    </source>
</evidence>